<dbReference type="Gene3D" id="1.20.1260.10">
    <property type="match status" value="1"/>
</dbReference>
<keyword evidence="2" id="KW-0408">Iron</keyword>
<dbReference type="AlphaFoldDB" id="A0A0P9FCA4"/>
<dbReference type="GO" id="GO:0005829">
    <property type="term" value="C:cytosol"/>
    <property type="evidence" value="ECO:0007669"/>
    <property type="project" value="TreeGrafter"/>
</dbReference>
<dbReference type="GO" id="GO:0004322">
    <property type="term" value="F:ferroxidase activity"/>
    <property type="evidence" value="ECO:0007669"/>
    <property type="project" value="TreeGrafter"/>
</dbReference>
<dbReference type="PROSITE" id="PS50905">
    <property type="entry name" value="FERRITIN_LIKE"/>
    <property type="match status" value="1"/>
</dbReference>
<dbReference type="CDD" id="cd00657">
    <property type="entry name" value="Ferritin_like"/>
    <property type="match status" value="1"/>
</dbReference>
<evidence type="ECO:0000313" key="5">
    <source>
        <dbReference type="Proteomes" id="UP000050509"/>
    </source>
</evidence>
<gene>
    <name evidence="4" type="ORF">SE17_27815</name>
</gene>
<dbReference type="InterPro" id="IPR009078">
    <property type="entry name" value="Ferritin-like_SF"/>
</dbReference>
<dbReference type="SUPFAM" id="SSF47240">
    <property type="entry name" value="Ferritin-like"/>
    <property type="match status" value="1"/>
</dbReference>
<dbReference type="GO" id="GO:0008199">
    <property type="term" value="F:ferric iron binding"/>
    <property type="evidence" value="ECO:0007669"/>
    <property type="project" value="InterPro"/>
</dbReference>
<feature type="domain" description="Ferritin-like diiron" evidence="3">
    <location>
        <begin position="5"/>
        <end position="148"/>
    </location>
</feature>
<dbReference type="InterPro" id="IPR008331">
    <property type="entry name" value="Ferritin_DPS_dom"/>
</dbReference>
<evidence type="ECO:0000256" key="2">
    <source>
        <dbReference type="ARBA" id="ARBA00023004"/>
    </source>
</evidence>
<dbReference type="InterPro" id="IPR009040">
    <property type="entry name" value="Ferritin-like_diiron"/>
</dbReference>
<dbReference type="GO" id="GO:0006879">
    <property type="term" value="P:intracellular iron ion homeostasis"/>
    <property type="evidence" value="ECO:0007669"/>
    <property type="project" value="UniProtKB-KW"/>
</dbReference>
<dbReference type="EMBL" id="LJCR01001477">
    <property type="protein sequence ID" value="KPV50284.1"/>
    <property type="molecule type" value="Genomic_DNA"/>
</dbReference>
<dbReference type="GO" id="GO:0020037">
    <property type="term" value="F:heme binding"/>
    <property type="evidence" value="ECO:0007669"/>
    <property type="project" value="TreeGrafter"/>
</dbReference>
<dbReference type="Pfam" id="PF00210">
    <property type="entry name" value="Ferritin"/>
    <property type="match status" value="1"/>
</dbReference>
<dbReference type="PANTHER" id="PTHR30295">
    <property type="entry name" value="BACTERIOFERRITIN"/>
    <property type="match status" value="1"/>
</dbReference>
<keyword evidence="5" id="KW-1185">Reference proteome</keyword>
<dbReference type="InterPro" id="IPR012347">
    <property type="entry name" value="Ferritin-like"/>
</dbReference>
<dbReference type="Proteomes" id="UP000050509">
    <property type="component" value="Unassembled WGS sequence"/>
</dbReference>
<accession>A0A0P9FCA4</accession>
<evidence type="ECO:0000259" key="3">
    <source>
        <dbReference type="PROSITE" id="PS50905"/>
    </source>
</evidence>
<keyword evidence="1" id="KW-0409">Iron storage</keyword>
<dbReference type="PANTHER" id="PTHR30295:SF0">
    <property type="entry name" value="BACTERIOFERRITIN"/>
    <property type="match status" value="1"/>
</dbReference>
<comment type="caution">
    <text evidence="4">The sequence shown here is derived from an EMBL/GenBank/DDBJ whole genome shotgun (WGS) entry which is preliminary data.</text>
</comment>
<evidence type="ECO:0000313" key="4">
    <source>
        <dbReference type="EMBL" id="KPV50284.1"/>
    </source>
</evidence>
<name>A0A0P9FCA4_9CHLR</name>
<reference evidence="4 5" key="1">
    <citation type="submission" date="2015-09" db="EMBL/GenBank/DDBJ databases">
        <title>Draft genome sequence of Kouleothrix aurantiaca JCM 19913.</title>
        <authorList>
            <person name="Hemp J."/>
        </authorList>
    </citation>
    <scope>NUCLEOTIDE SEQUENCE [LARGE SCALE GENOMIC DNA]</scope>
    <source>
        <strain evidence="4 5">COM-B</strain>
    </source>
</reference>
<proteinExistence type="predicted"/>
<organism evidence="4 5">
    <name type="scientific">Kouleothrix aurantiaca</name>
    <dbReference type="NCBI Taxonomy" id="186479"/>
    <lineage>
        <taxon>Bacteria</taxon>
        <taxon>Bacillati</taxon>
        <taxon>Chloroflexota</taxon>
        <taxon>Chloroflexia</taxon>
        <taxon>Chloroflexales</taxon>
        <taxon>Roseiflexineae</taxon>
        <taxon>Roseiflexaceae</taxon>
        <taxon>Kouleothrix</taxon>
    </lineage>
</organism>
<protein>
    <submittedName>
        <fullName evidence="4">Ferritin</fullName>
    </submittedName>
</protein>
<evidence type="ECO:0000256" key="1">
    <source>
        <dbReference type="ARBA" id="ARBA00022434"/>
    </source>
</evidence>
<sequence>MTDQNATREQLIQGLQEDLAREYKAIIQYVVYSQVINEAQYMNIAAELEKHAHEELDHAIRIAKQLDYYGVYPTTTPKQIDTSEDSKEMLQFDLEGEDETVANYRERIRQANALGEFALAEELQEIIRQEQEHQIDLASALGIVADPSQRGGKTKP</sequence>